<dbReference type="EMBL" id="JAMQBK010000051">
    <property type="protein sequence ID" value="MCM2372746.1"/>
    <property type="molecule type" value="Genomic_DNA"/>
</dbReference>
<accession>A0ABT0U8S1</accession>
<proteinExistence type="predicted"/>
<reference evidence="2 3" key="1">
    <citation type="journal article" date="2022" name="Syst. Appl. Microbiol.">
        <title>Rhodopirellula aestuarii sp. nov., a novel member of the genus Rhodopirellula isolated from brackish sediments collected in the Tagus River estuary, Portugal.</title>
        <authorList>
            <person name="Vitorino I.R."/>
            <person name="Klimek D."/>
            <person name="Calusinska M."/>
            <person name="Lobo-da-Cunha A."/>
            <person name="Vasconcelos V."/>
            <person name="Lage O.M."/>
        </authorList>
    </citation>
    <scope>NUCLEOTIDE SEQUENCE [LARGE SCALE GENOMIC DNA]</scope>
    <source>
        <strain evidence="2 3">ICT_H3.1</strain>
    </source>
</reference>
<evidence type="ECO:0000256" key="1">
    <source>
        <dbReference type="SAM" id="MobiDB-lite"/>
    </source>
</evidence>
<dbReference type="RefSeq" id="WP_250930379.1">
    <property type="nucleotide sequence ID" value="NZ_JAMQBK010000051.1"/>
</dbReference>
<keyword evidence="3" id="KW-1185">Reference proteome</keyword>
<evidence type="ECO:0000313" key="3">
    <source>
        <dbReference type="Proteomes" id="UP001202961"/>
    </source>
</evidence>
<comment type="caution">
    <text evidence="2">The sequence shown here is derived from an EMBL/GenBank/DDBJ whole genome shotgun (WGS) entry which is preliminary data.</text>
</comment>
<gene>
    <name evidence="2" type="ORF">NB063_19200</name>
</gene>
<sequence length="132" mass="14483">MTAVSSTSEANILRQRSSSVRKGRPFHVEIVDERGGKKHRQLYMTNRLEQVIPKRAPVSSTGRFTGVGRRCAETQIGPGHRTQVWIRQLREFCPTEGGSVSLKPPSVSVQTALLMEPGQVDDTVGNLASADI</sequence>
<feature type="region of interest" description="Disordered" evidence="1">
    <location>
        <begin position="1"/>
        <end position="20"/>
    </location>
</feature>
<dbReference type="Proteomes" id="UP001202961">
    <property type="component" value="Unassembled WGS sequence"/>
</dbReference>
<name>A0ABT0U8S1_9BACT</name>
<evidence type="ECO:0000313" key="2">
    <source>
        <dbReference type="EMBL" id="MCM2372746.1"/>
    </source>
</evidence>
<feature type="compositionally biased region" description="Polar residues" evidence="1">
    <location>
        <begin position="1"/>
        <end position="18"/>
    </location>
</feature>
<organism evidence="2 3">
    <name type="scientific">Aporhodopirellula aestuarii</name>
    <dbReference type="NCBI Taxonomy" id="2950107"/>
    <lineage>
        <taxon>Bacteria</taxon>
        <taxon>Pseudomonadati</taxon>
        <taxon>Planctomycetota</taxon>
        <taxon>Planctomycetia</taxon>
        <taxon>Pirellulales</taxon>
        <taxon>Pirellulaceae</taxon>
        <taxon>Aporhodopirellula</taxon>
    </lineage>
</organism>
<protein>
    <submittedName>
        <fullName evidence="2">Uncharacterized protein</fullName>
    </submittedName>
</protein>